<keyword evidence="3" id="KW-1185">Reference proteome</keyword>
<dbReference type="Pfam" id="PF05685">
    <property type="entry name" value="Uma2"/>
    <property type="match status" value="1"/>
</dbReference>
<dbReference type="EMBL" id="JBHUMK010000060">
    <property type="protein sequence ID" value="MFD2610346.1"/>
    <property type="molecule type" value="Genomic_DNA"/>
</dbReference>
<dbReference type="InterPro" id="IPR012296">
    <property type="entry name" value="Nuclease_put_TT1808"/>
</dbReference>
<dbReference type="SUPFAM" id="SSF52980">
    <property type="entry name" value="Restriction endonuclease-like"/>
    <property type="match status" value="1"/>
</dbReference>
<dbReference type="CDD" id="cd06260">
    <property type="entry name" value="DUF820-like"/>
    <property type="match status" value="1"/>
</dbReference>
<dbReference type="InterPro" id="IPR011335">
    <property type="entry name" value="Restrct_endonuc-II-like"/>
</dbReference>
<gene>
    <name evidence="2" type="ORF">ACFSR9_12995</name>
</gene>
<sequence>MSDPAFKRMTPEEYLRSEREAQEKHEFVDGFVYPLHAQAGASRLHVRLTVRIVSMLEEIAVARGCRAYASDMKLRADGWRNFFYPDVMVSCGPDESAQDFETDACLIVEVLSGSTAAHDRTGKFAAYTKLPSLQTYMLVEQNERRIYAYAKADGEWVLTEYEDGIIPLPCLETGLDVGRIYAGLVE</sequence>
<accession>A0ABW5P4W7</accession>
<evidence type="ECO:0000259" key="1">
    <source>
        <dbReference type="Pfam" id="PF05685"/>
    </source>
</evidence>
<dbReference type="Proteomes" id="UP001597475">
    <property type="component" value="Unassembled WGS sequence"/>
</dbReference>
<comment type="caution">
    <text evidence="2">The sequence shown here is derived from an EMBL/GenBank/DDBJ whole genome shotgun (WGS) entry which is preliminary data.</text>
</comment>
<keyword evidence="2" id="KW-0540">Nuclease</keyword>
<proteinExistence type="predicted"/>
<dbReference type="PANTHER" id="PTHR36558:SF1">
    <property type="entry name" value="RESTRICTION ENDONUCLEASE DOMAIN-CONTAINING PROTEIN-RELATED"/>
    <property type="match status" value="1"/>
</dbReference>
<dbReference type="GO" id="GO:0004519">
    <property type="term" value="F:endonuclease activity"/>
    <property type="evidence" value="ECO:0007669"/>
    <property type="project" value="UniProtKB-KW"/>
</dbReference>
<evidence type="ECO:0000313" key="2">
    <source>
        <dbReference type="EMBL" id="MFD2610346.1"/>
    </source>
</evidence>
<keyword evidence="2" id="KW-0378">Hydrolase</keyword>
<dbReference type="RefSeq" id="WP_386846456.1">
    <property type="nucleotide sequence ID" value="NZ_JBHUMK010000060.1"/>
</dbReference>
<dbReference type="PANTHER" id="PTHR36558">
    <property type="entry name" value="GLR1098 PROTEIN"/>
    <property type="match status" value="1"/>
</dbReference>
<reference evidence="3" key="1">
    <citation type="journal article" date="2019" name="Int. J. Syst. Evol. Microbiol.">
        <title>The Global Catalogue of Microorganisms (GCM) 10K type strain sequencing project: providing services to taxonomists for standard genome sequencing and annotation.</title>
        <authorList>
            <consortium name="The Broad Institute Genomics Platform"/>
            <consortium name="The Broad Institute Genome Sequencing Center for Infectious Disease"/>
            <person name="Wu L."/>
            <person name="Ma J."/>
        </authorList>
    </citation>
    <scope>NUCLEOTIDE SEQUENCE [LARGE SCALE GENOMIC DNA]</scope>
    <source>
        <strain evidence="3">KCTC 33842</strain>
    </source>
</reference>
<dbReference type="InterPro" id="IPR008538">
    <property type="entry name" value="Uma2"/>
</dbReference>
<keyword evidence="2" id="KW-0255">Endonuclease</keyword>
<protein>
    <submittedName>
        <fullName evidence="2">Uma2 family endonuclease</fullName>
    </submittedName>
</protein>
<dbReference type="Gene3D" id="3.90.1570.10">
    <property type="entry name" value="tt1808, chain A"/>
    <property type="match status" value="1"/>
</dbReference>
<evidence type="ECO:0000313" key="3">
    <source>
        <dbReference type="Proteomes" id="UP001597475"/>
    </source>
</evidence>
<name>A0ABW5P4W7_9DEIO</name>
<feature type="domain" description="Putative restriction endonuclease" evidence="1">
    <location>
        <begin position="11"/>
        <end position="175"/>
    </location>
</feature>
<organism evidence="2 3">
    <name type="scientific">Deinococcus taklimakanensis</name>
    <dbReference type="NCBI Taxonomy" id="536443"/>
    <lineage>
        <taxon>Bacteria</taxon>
        <taxon>Thermotogati</taxon>
        <taxon>Deinococcota</taxon>
        <taxon>Deinococci</taxon>
        <taxon>Deinococcales</taxon>
        <taxon>Deinococcaceae</taxon>
        <taxon>Deinococcus</taxon>
    </lineage>
</organism>